<feature type="region of interest" description="Disordered" evidence="1">
    <location>
        <begin position="292"/>
        <end position="314"/>
    </location>
</feature>
<dbReference type="RefSeq" id="WP_231442934.1">
    <property type="nucleotide sequence ID" value="NZ_JAJOMB010000008.1"/>
</dbReference>
<name>A0A9X1NEG2_9ACTN</name>
<evidence type="ECO:0000256" key="2">
    <source>
        <dbReference type="SAM" id="Phobius"/>
    </source>
</evidence>
<evidence type="ECO:0000313" key="4">
    <source>
        <dbReference type="EMBL" id="MCD5312575.1"/>
    </source>
</evidence>
<keyword evidence="2" id="KW-1133">Transmembrane helix</keyword>
<keyword evidence="2" id="KW-0812">Transmembrane</keyword>
<reference evidence="4" key="1">
    <citation type="submission" date="2021-11" db="EMBL/GenBank/DDBJ databases">
        <title>Streptomyces corallinus and Kineosporia corallina sp. nov., two new coral-derived marine actinobacteria.</title>
        <authorList>
            <person name="Buangrab K."/>
            <person name="Sutthacheep M."/>
            <person name="Yeemin T."/>
            <person name="Harunari E."/>
            <person name="Igarashi Y."/>
            <person name="Sripreechasak P."/>
            <person name="Kanchanasin P."/>
            <person name="Tanasupawat S."/>
            <person name="Phongsopitanun W."/>
        </authorList>
    </citation>
    <scope>NUCLEOTIDE SEQUENCE</scope>
    <source>
        <strain evidence="4">JCM 31032</strain>
    </source>
</reference>
<evidence type="ECO:0008006" key="6">
    <source>
        <dbReference type="Google" id="ProtNLM"/>
    </source>
</evidence>
<feature type="transmembrane region" description="Helical" evidence="2">
    <location>
        <begin position="326"/>
        <end position="349"/>
    </location>
</feature>
<feature type="compositionally biased region" description="Low complexity" evidence="1">
    <location>
        <begin position="298"/>
        <end position="310"/>
    </location>
</feature>
<gene>
    <name evidence="4" type="ORF">LR394_16830</name>
</gene>
<sequence>MSMRSAAVLLALVLVLLTGGPAQAKTKQDRVIKDSRITESSGLAPSLLHKNVLWTHNDSGHSAQIYGIAKNGSTAATVVISGEQSRDWEAITSLRGPKNSPAPGEALIAVGDIGDNLAVHPSVRIAIIREPQNLADVTVEPVRVLNLTYPDGPRDAEALLADPKSGQLYVVSKTLFGSELYSVPKKVWPGNQATGESKVTEMTKVATMRAPMVTDGAFLPDGNLLLRGYGNLSVIAAPSTVENERLETLASKSLPKQEQGESLAVVDDGAYALIGSEGENSPILRVRIPEVATEEAEPSSASPTPTSVSSKAAEQLRELAGSDTRLQLIVGSGAAVVALIVLIAAAIMLRPNRSRRRRRR</sequence>
<evidence type="ECO:0000256" key="1">
    <source>
        <dbReference type="SAM" id="MobiDB-lite"/>
    </source>
</evidence>
<organism evidence="4 5">
    <name type="scientific">Kineosporia babensis</name>
    <dbReference type="NCBI Taxonomy" id="499548"/>
    <lineage>
        <taxon>Bacteria</taxon>
        <taxon>Bacillati</taxon>
        <taxon>Actinomycetota</taxon>
        <taxon>Actinomycetes</taxon>
        <taxon>Kineosporiales</taxon>
        <taxon>Kineosporiaceae</taxon>
        <taxon>Kineosporia</taxon>
    </lineage>
</organism>
<dbReference type="EMBL" id="JAJOMB010000008">
    <property type="protein sequence ID" value="MCD5312575.1"/>
    <property type="molecule type" value="Genomic_DNA"/>
</dbReference>
<dbReference type="Proteomes" id="UP001138997">
    <property type="component" value="Unassembled WGS sequence"/>
</dbReference>
<keyword evidence="3" id="KW-0732">Signal</keyword>
<feature type="chain" id="PRO_5040993940" description="WD40 repeat domain-containing protein" evidence="3">
    <location>
        <begin position="25"/>
        <end position="360"/>
    </location>
</feature>
<proteinExistence type="predicted"/>
<keyword evidence="5" id="KW-1185">Reference proteome</keyword>
<keyword evidence="2" id="KW-0472">Membrane</keyword>
<evidence type="ECO:0000256" key="3">
    <source>
        <dbReference type="SAM" id="SignalP"/>
    </source>
</evidence>
<comment type="caution">
    <text evidence="4">The sequence shown here is derived from an EMBL/GenBank/DDBJ whole genome shotgun (WGS) entry which is preliminary data.</text>
</comment>
<dbReference type="AlphaFoldDB" id="A0A9X1NEG2"/>
<protein>
    <recommendedName>
        <fullName evidence="6">WD40 repeat domain-containing protein</fullName>
    </recommendedName>
</protein>
<feature type="signal peptide" evidence="3">
    <location>
        <begin position="1"/>
        <end position="24"/>
    </location>
</feature>
<evidence type="ECO:0000313" key="5">
    <source>
        <dbReference type="Proteomes" id="UP001138997"/>
    </source>
</evidence>
<accession>A0A9X1NEG2</accession>